<keyword evidence="2" id="KW-0479">Metal-binding</keyword>
<organism evidence="6 7">
    <name type="scientific">Candidatus Nitrohelix vancouverensis</name>
    <dbReference type="NCBI Taxonomy" id="2705534"/>
    <lineage>
        <taxon>Bacteria</taxon>
        <taxon>Pseudomonadati</taxon>
        <taxon>Nitrospinota/Tectimicrobiota group</taxon>
        <taxon>Nitrospinota</taxon>
        <taxon>Nitrospinia</taxon>
        <taxon>Nitrospinales</taxon>
        <taxon>Nitrospinaceae</taxon>
        <taxon>Candidatus Nitrohelix</taxon>
    </lineage>
</organism>
<accession>A0A7T0C5A5</accession>
<feature type="domain" description="Iron-binding zinc finger CDGSH type" evidence="5">
    <location>
        <begin position="5"/>
        <end position="40"/>
    </location>
</feature>
<dbReference type="InterPro" id="IPR052950">
    <property type="entry name" value="CISD"/>
</dbReference>
<evidence type="ECO:0000256" key="3">
    <source>
        <dbReference type="ARBA" id="ARBA00023004"/>
    </source>
</evidence>
<keyword evidence="4" id="KW-0411">Iron-sulfur</keyword>
<sequence length="77" mass="8721">MAENLGPEEITGEDEILICTCMQSQHWPYCDASHHTLGGGEPELVQLDKNKSYLICRCFKTKNRPFCDGSHLPKKKV</sequence>
<dbReference type="Gene3D" id="3.40.5.90">
    <property type="entry name" value="CDGSH iron-sulfur domain, mitoNEET-type"/>
    <property type="match status" value="2"/>
</dbReference>
<dbReference type="PANTHER" id="PTHR46491">
    <property type="entry name" value="CDGSH IRON SULFUR DOMAIN PROTEIN HOMOLOG"/>
    <property type="match status" value="1"/>
</dbReference>
<dbReference type="GO" id="GO:0051537">
    <property type="term" value="F:2 iron, 2 sulfur cluster binding"/>
    <property type="evidence" value="ECO:0007669"/>
    <property type="project" value="UniProtKB-KW"/>
</dbReference>
<evidence type="ECO:0000259" key="5">
    <source>
        <dbReference type="SMART" id="SM00704"/>
    </source>
</evidence>
<dbReference type="PANTHER" id="PTHR46491:SF3">
    <property type="entry name" value="CDGSH IRON-SULFUR DOMAIN-CONTAINING PROTEIN 3, MITOCHONDRIAL"/>
    <property type="match status" value="1"/>
</dbReference>
<evidence type="ECO:0000256" key="1">
    <source>
        <dbReference type="ARBA" id="ARBA00022714"/>
    </source>
</evidence>
<evidence type="ECO:0000313" key="6">
    <source>
        <dbReference type="EMBL" id="QPJ66792.1"/>
    </source>
</evidence>
<dbReference type="InterPro" id="IPR018967">
    <property type="entry name" value="FeS-contain_CDGSH-typ"/>
</dbReference>
<evidence type="ECO:0000313" key="7">
    <source>
        <dbReference type="Proteomes" id="UP000594464"/>
    </source>
</evidence>
<evidence type="ECO:0000256" key="2">
    <source>
        <dbReference type="ARBA" id="ARBA00022723"/>
    </source>
</evidence>
<protein>
    <submittedName>
        <fullName evidence="6">CDGSH iron-sulfur domain-containing protein</fullName>
    </submittedName>
</protein>
<dbReference type="EMBL" id="CP048620">
    <property type="protein sequence ID" value="QPJ66792.1"/>
    <property type="molecule type" value="Genomic_DNA"/>
</dbReference>
<dbReference type="InterPro" id="IPR042216">
    <property type="entry name" value="MitoNEET_CISD"/>
</dbReference>
<dbReference type="Proteomes" id="UP000594464">
    <property type="component" value="Chromosome"/>
</dbReference>
<name>A0A7T0C5A5_9BACT</name>
<evidence type="ECO:0000256" key="4">
    <source>
        <dbReference type="ARBA" id="ARBA00023014"/>
    </source>
</evidence>
<keyword evidence="1" id="KW-0001">2Fe-2S</keyword>
<feature type="domain" description="Iron-binding zinc finger CDGSH type" evidence="5">
    <location>
        <begin position="42"/>
        <end position="77"/>
    </location>
</feature>
<dbReference type="GO" id="GO:0046872">
    <property type="term" value="F:metal ion binding"/>
    <property type="evidence" value="ECO:0007669"/>
    <property type="project" value="UniProtKB-KW"/>
</dbReference>
<keyword evidence="3" id="KW-0408">Iron</keyword>
<dbReference type="GO" id="GO:0005737">
    <property type="term" value="C:cytoplasm"/>
    <property type="evidence" value="ECO:0007669"/>
    <property type="project" value="UniProtKB-ARBA"/>
</dbReference>
<dbReference type="KEGG" id="nva:G3M78_06820"/>
<dbReference type="Pfam" id="PF09360">
    <property type="entry name" value="zf-CDGSH"/>
    <property type="match status" value="2"/>
</dbReference>
<proteinExistence type="predicted"/>
<dbReference type="SMART" id="SM00704">
    <property type="entry name" value="ZnF_CDGSH"/>
    <property type="match status" value="2"/>
</dbReference>
<dbReference type="AlphaFoldDB" id="A0A7T0C5A5"/>
<gene>
    <name evidence="6" type="ORF">G3M78_06820</name>
</gene>
<reference evidence="7" key="1">
    <citation type="submission" date="2020-02" db="EMBL/GenBank/DDBJ databases">
        <title>Genomic and physiological characterization of two novel Nitrospinaceae genera.</title>
        <authorList>
            <person name="Mueller A.J."/>
            <person name="Jung M.-Y."/>
            <person name="Strachan C.R."/>
            <person name="Herbold C.W."/>
            <person name="Kirkegaard R.H."/>
            <person name="Daims H."/>
        </authorList>
    </citation>
    <scope>NUCLEOTIDE SEQUENCE [LARGE SCALE GENOMIC DNA]</scope>
</reference>